<proteinExistence type="predicted"/>
<dbReference type="InterPro" id="IPR029044">
    <property type="entry name" value="Nucleotide-diphossugar_trans"/>
</dbReference>
<dbReference type="PANTHER" id="PTHR48090">
    <property type="entry name" value="UNDECAPRENYL-PHOSPHATE 4-DEOXY-4-FORMAMIDO-L-ARABINOSE TRANSFERASE-RELATED"/>
    <property type="match status" value="1"/>
</dbReference>
<dbReference type="Gene3D" id="3.90.550.10">
    <property type="entry name" value="Spore Coat Polysaccharide Biosynthesis Protein SpsA, Chain A"/>
    <property type="match status" value="1"/>
</dbReference>
<dbReference type="OrthoDB" id="9806525at2"/>
<dbReference type="GO" id="GO:0016740">
    <property type="term" value="F:transferase activity"/>
    <property type="evidence" value="ECO:0007669"/>
    <property type="project" value="UniProtKB-KW"/>
</dbReference>
<sequence>MNEEGTLPVTLADLPRHVEGFDTVEWLVIDDGSTDGTARVAAENGVDHIISLSHNQGLAKAFMTGIESALKLGADVIVNTDADNQYDASCIPDLVRPILEKRAQIVVGARPISEIEHFSPIKKILQRFGSWTVKLASDTTVTDAPSGFRAIHRDAAVQLNVFNRYTYTLETIIQAGRKNIPITSVPIRVNGDLRPSRLVKSVGSYVRRSLITIVRIFIVYSPLRFFSACAAVVAIPGTLMVLRFLYNYMAGHGSGNIQSLVLSSALLALAGILAMSGILAELIAVNRQLLEEVRIRQLQQELRSLSQAGRDGQPAETPGEPKKKAKARG</sequence>
<reference evidence="4 5" key="1">
    <citation type="submission" date="2018-06" db="EMBL/GenBank/DDBJ databases">
        <title>Whole Genome Sequence of an efficient microsymbiont, Rhizobium tropici.</title>
        <authorList>
            <person name="Srinivasan R."/>
            <person name="Singh H.V."/>
            <person name="Srivastava R."/>
            <person name="Kumari B."/>
            <person name="Radhakrishna A."/>
        </authorList>
    </citation>
    <scope>NUCLEOTIDE SEQUENCE [LARGE SCALE GENOMIC DNA]</scope>
    <source>
        <strain evidence="4 5">IGFRI Rhizo-19</strain>
    </source>
</reference>
<gene>
    <name evidence="4" type="ORF">DQ393_10395</name>
</gene>
<dbReference type="InterPro" id="IPR050256">
    <property type="entry name" value="Glycosyltransferase_2"/>
</dbReference>
<dbReference type="AlphaFoldDB" id="A0A329YDH3"/>
<evidence type="ECO:0000313" key="5">
    <source>
        <dbReference type="Proteomes" id="UP000251205"/>
    </source>
</evidence>
<dbReference type="EMBL" id="QMKK01000025">
    <property type="protein sequence ID" value="RAX41981.1"/>
    <property type="molecule type" value="Genomic_DNA"/>
</dbReference>
<keyword evidence="4" id="KW-0808">Transferase</keyword>
<evidence type="ECO:0000313" key="4">
    <source>
        <dbReference type="EMBL" id="RAX41981.1"/>
    </source>
</evidence>
<feature type="region of interest" description="Disordered" evidence="1">
    <location>
        <begin position="305"/>
        <end position="329"/>
    </location>
</feature>
<feature type="domain" description="Glycosyltransferase 2-like" evidence="3">
    <location>
        <begin position="2"/>
        <end position="156"/>
    </location>
</feature>
<keyword evidence="2" id="KW-1133">Transmembrane helix</keyword>
<dbReference type="Pfam" id="PF00535">
    <property type="entry name" value="Glycos_transf_2"/>
    <property type="match status" value="1"/>
</dbReference>
<protein>
    <submittedName>
        <fullName evidence="4">Glycosyltransferase family 2 protein</fullName>
    </submittedName>
</protein>
<organism evidence="4 5">
    <name type="scientific">Rhizobium tropici</name>
    <dbReference type="NCBI Taxonomy" id="398"/>
    <lineage>
        <taxon>Bacteria</taxon>
        <taxon>Pseudomonadati</taxon>
        <taxon>Pseudomonadota</taxon>
        <taxon>Alphaproteobacteria</taxon>
        <taxon>Hyphomicrobiales</taxon>
        <taxon>Rhizobiaceae</taxon>
        <taxon>Rhizobium/Agrobacterium group</taxon>
        <taxon>Rhizobium</taxon>
    </lineage>
</organism>
<feature type="transmembrane region" description="Helical" evidence="2">
    <location>
        <begin position="225"/>
        <end position="246"/>
    </location>
</feature>
<keyword evidence="2" id="KW-0812">Transmembrane</keyword>
<accession>A0A329YDH3</accession>
<feature type="transmembrane region" description="Helical" evidence="2">
    <location>
        <begin position="266"/>
        <end position="286"/>
    </location>
</feature>
<evidence type="ECO:0000259" key="3">
    <source>
        <dbReference type="Pfam" id="PF00535"/>
    </source>
</evidence>
<comment type="caution">
    <text evidence="4">The sequence shown here is derived from an EMBL/GenBank/DDBJ whole genome shotgun (WGS) entry which is preliminary data.</text>
</comment>
<dbReference type="SUPFAM" id="SSF53448">
    <property type="entry name" value="Nucleotide-diphospho-sugar transferases"/>
    <property type="match status" value="1"/>
</dbReference>
<evidence type="ECO:0000256" key="1">
    <source>
        <dbReference type="SAM" id="MobiDB-lite"/>
    </source>
</evidence>
<dbReference type="Proteomes" id="UP000251205">
    <property type="component" value="Unassembled WGS sequence"/>
</dbReference>
<evidence type="ECO:0000256" key="2">
    <source>
        <dbReference type="SAM" id="Phobius"/>
    </source>
</evidence>
<dbReference type="CDD" id="cd04179">
    <property type="entry name" value="DPM_DPG-synthase_like"/>
    <property type="match status" value="1"/>
</dbReference>
<dbReference type="PANTHER" id="PTHR48090:SF7">
    <property type="entry name" value="RFBJ PROTEIN"/>
    <property type="match status" value="1"/>
</dbReference>
<keyword evidence="2" id="KW-0472">Membrane</keyword>
<dbReference type="InterPro" id="IPR001173">
    <property type="entry name" value="Glyco_trans_2-like"/>
</dbReference>
<name>A0A329YDH3_RHITR</name>